<feature type="region of interest" description="Disordered" evidence="2">
    <location>
        <begin position="178"/>
        <end position="226"/>
    </location>
</feature>
<dbReference type="Proteomes" id="UP000887574">
    <property type="component" value="Unplaced"/>
</dbReference>
<sequence length="441" mass="49058">MLELSPNRKGNWNMVEGAPQIYEEEPDSDDDEWVDLPDSDAEDQDKKREDDDNDGWETDDDDDDSEGWVTDDGNDSGDEVNESNDGEDDEEVEDADDSLASTDPPRKQEKVEAEKAALEKAKLVSESRILTDADFRMIRAHQIRREMIATNKMDKTRKRTNDEVLLDDEIQEKIARKETEQVEEGREGREKFGRPQKGPHVGRTNREMQKHKKLPNGASKAARKEPPTPFWPSLLQAFPWMLSVPFAQLGCGTAELLDSCTDVGIPQPKLKNVSEKKKNSLSPGGVFIMTPKAFVTALTSGALANHDIKLVVINEANKAYGHSALSRLVSLVMNEGANIRVLGLAETLSFKKVATVQSIISNLCVSNVLIKNYSDGSELTKCCIHLVSSYSASRGVGTSNFTKKLVAAEFLTESDPDGLIFSDNWRKLIESADEEWNQLSV</sequence>
<keyword evidence="1" id="KW-0539">Nucleus</keyword>
<dbReference type="InterPro" id="IPR027417">
    <property type="entry name" value="P-loop_NTPase"/>
</dbReference>
<evidence type="ECO:0000256" key="1">
    <source>
        <dbReference type="RuleBase" id="RU365057"/>
    </source>
</evidence>
<dbReference type="PANTHER" id="PTHR12730">
    <property type="entry name" value="HSDA/SDA1-RELATED"/>
    <property type="match status" value="1"/>
</dbReference>
<feature type="compositionally biased region" description="Acidic residues" evidence="2">
    <location>
        <begin position="72"/>
        <end position="97"/>
    </location>
</feature>
<feature type="compositionally biased region" description="Basic and acidic residues" evidence="2">
    <location>
        <begin position="104"/>
        <end position="114"/>
    </location>
</feature>
<comment type="subcellular location">
    <subcellularLocation>
        <location evidence="1">Nucleus</location>
        <location evidence="1">Nucleolus</location>
    </subcellularLocation>
</comment>
<evidence type="ECO:0000313" key="4">
    <source>
        <dbReference type="WBParaSite" id="jg24600"/>
    </source>
</evidence>
<keyword evidence="3" id="KW-1185">Reference proteome</keyword>
<feature type="compositionally biased region" description="Acidic residues" evidence="2">
    <location>
        <begin position="51"/>
        <end position="66"/>
    </location>
</feature>
<proteinExistence type="inferred from homology"/>
<feature type="region of interest" description="Disordered" evidence="2">
    <location>
        <begin position="1"/>
        <end position="114"/>
    </location>
</feature>
<name>A0A915E0G6_9BILA</name>
<dbReference type="GO" id="GO:0005730">
    <property type="term" value="C:nucleolus"/>
    <property type="evidence" value="ECO:0007669"/>
    <property type="project" value="UniProtKB-SubCell"/>
</dbReference>
<protein>
    <recommendedName>
        <fullName evidence="1">Protein SDA1</fullName>
    </recommendedName>
</protein>
<accession>A0A915E0G6</accession>
<comment type="function">
    <text evidence="1">Required for 60S pre-ribosomal subunits export to the cytoplasm.</text>
</comment>
<dbReference type="InterPro" id="IPR027312">
    <property type="entry name" value="Sda1"/>
</dbReference>
<dbReference type="PANTHER" id="PTHR12730:SF0">
    <property type="entry name" value="PROTEIN SDA1 HOMOLOG"/>
    <property type="match status" value="1"/>
</dbReference>
<comment type="similarity">
    <text evidence="1">Belongs to the SDA1 family.</text>
</comment>
<organism evidence="3 4">
    <name type="scientific">Ditylenchus dipsaci</name>
    <dbReference type="NCBI Taxonomy" id="166011"/>
    <lineage>
        <taxon>Eukaryota</taxon>
        <taxon>Metazoa</taxon>
        <taxon>Ecdysozoa</taxon>
        <taxon>Nematoda</taxon>
        <taxon>Chromadorea</taxon>
        <taxon>Rhabditida</taxon>
        <taxon>Tylenchina</taxon>
        <taxon>Tylenchomorpha</taxon>
        <taxon>Sphaerularioidea</taxon>
        <taxon>Anguinidae</taxon>
        <taxon>Anguininae</taxon>
        <taxon>Ditylenchus</taxon>
    </lineage>
</organism>
<evidence type="ECO:0000313" key="3">
    <source>
        <dbReference type="Proteomes" id="UP000887574"/>
    </source>
</evidence>
<keyword evidence="1" id="KW-0813">Transport</keyword>
<keyword evidence="1" id="KW-0653">Protein transport</keyword>
<dbReference type="WBParaSite" id="jg24600">
    <property type="protein sequence ID" value="jg24600"/>
    <property type="gene ID" value="jg24600"/>
</dbReference>
<dbReference type="AlphaFoldDB" id="A0A915E0G6"/>
<reference evidence="4" key="1">
    <citation type="submission" date="2022-11" db="UniProtKB">
        <authorList>
            <consortium name="WormBaseParasite"/>
        </authorList>
    </citation>
    <scope>IDENTIFICATION</scope>
</reference>
<dbReference type="Gene3D" id="3.40.50.300">
    <property type="entry name" value="P-loop containing nucleotide triphosphate hydrolases"/>
    <property type="match status" value="1"/>
</dbReference>
<evidence type="ECO:0000256" key="2">
    <source>
        <dbReference type="SAM" id="MobiDB-lite"/>
    </source>
</evidence>
<feature type="compositionally biased region" description="Acidic residues" evidence="2">
    <location>
        <begin position="22"/>
        <end position="43"/>
    </location>
</feature>
<feature type="compositionally biased region" description="Basic and acidic residues" evidence="2">
    <location>
        <begin position="178"/>
        <end position="193"/>
    </location>
</feature>
<dbReference type="GO" id="GO:0000055">
    <property type="term" value="P:ribosomal large subunit export from nucleus"/>
    <property type="evidence" value="ECO:0007669"/>
    <property type="project" value="UniProtKB-UniRule"/>
</dbReference>
<keyword evidence="1" id="KW-0690">Ribosome biogenesis</keyword>
<dbReference type="GO" id="GO:0015031">
    <property type="term" value="P:protein transport"/>
    <property type="evidence" value="ECO:0007669"/>
    <property type="project" value="UniProtKB-KW"/>
</dbReference>
<dbReference type="GO" id="GO:0042273">
    <property type="term" value="P:ribosomal large subunit biogenesis"/>
    <property type="evidence" value="ECO:0007669"/>
    <property type="project" value="UniProtKB-UniRule"/>
</dbReference>